<comment type="caution">
    <text evidence="2">The sequence shown here is derived from an EMBL/GenBank/DDBJ whole genome shotgun (WGS) entry which is preliminary data.</text>
</comment>
<sequence length="68" mass="7385">AIGLEWCAYGAKADTQFATWAAVDCLARHAEKRGREAGEALIQSAGNEHGSRDCRVKRKNLWGPSGKN</sequence>
<keyword evidence="3" id="KW-1185">Reference proteome</keyword>
<evidence type="ECO:0000256" key="1">
    <source>
        <dbReference type="SAM" id="MobiDB-lite"/>
    </source>
</evidence>
<feature type="non-terminal residue" evidence="2">
    <location>
        <position position="1"/>
    </location>
</feature>
<dbReference type="RefSeq" id="WP_342925681.1">
    <property type="nucleotide sequence ID" value="NZ_JAYLVJ010000229.1"/>
</dbReference>
<proteinExistence type="predicted"/>
<dbReference type="EMBL" id="JAYLVJ010000229">
    <property type="protein sequence ID" value="MEO1760353.1"/>
    <property type="molecule type" value="Genomic_DNA"/>
</dbReference>
<accession>A0ABV0EC36</accession>
<feature type="region of interest" description="Disordered" evidence="1">
    <location>
        <begin position="43"/>
        <end position="68"/>
    </location>
</feature>
<organism evidence="2 3">
    <name type="scientific">Paraburkholderia caribensis</name>
    <dbReference type="NCBI Taxonomy" id="75105"/>
    <lineage>
        <taxon>Bacteria</taxon>
        <taxon>Pseudomonadati</taxon>
        <taxon>Pseudomonadota</taxon>
        <taxon>Betaproteobacteria</taxon>
        <taxon>Burkholderiales</taxon>
        <taxon>Burkholderiaceae</taxon>
        <taxon>Paraburkholderia</taxon>
    </lineage>
</organism>
<reference evidence="2 3" key="1">
    <citation type="submission" date="2024-01" db="EMBL/GenBank/DDBJ databases">
        <title>The diversity of rhizobia nodulating Mimosa spp. in eleven states of Brazil covering several biomes is determined by host plant, location, and edaphic factors.</title>
        <authorList>
            <person name="Rouws L."/>
            <person name="Barauna A."/>
            <person name="Beukes C."/>
            <person name="De Faria S.M."/>
            <person name="Gross E."/>
            <person name="Dos Reis Junior F.B."/>
            <person name="Simon M."/>
            <person name="Maluk M."/>
            <person name="Odee D.W."/>
            <person name="Kenicer G."/>
            <person name="Young J.P.W."/>
            <person name="Reis V.M."/>
            <person name="Zilli J."/>
            <person name="James E.K."/>
        </authorList>
    </citation>
    <scope>NUCLEOTIDE SEQUENCE [LARGE SCALE GENOMIC DNA]</scope>
    <source>
        <strain evidence="2 3">JHI1651</strain>
    </source>
</reference>
<gene>
    <name evidence="2" type="ORF">VOI32_41765</name>
</gene>
<name>A0ABV0EC36_9BURK</name>
<evidence type="ECO:0000313" key="2">
    <source>
        <dbReference type="EMBL" id="MEO1760353.1"/>
    </source>
</evidence>
<protein>
    <submittedName>
        <fullName evidence="2">Uncharacterized protein</fullName>
    </submittedName>
</protein>
<evidence type="ECO:0000313" key="3">
    <source>
        <dbReference type="Proteomes" id="UP001462961"/>
    </source>
</evidence>
<dbReference type="Proteomes" id="UP001462961">
    <property type="component" value="Unassembled WGS sequence"/>
</dbReference>